<evidence type="ECO:0000256" key="1">
    <source>
        <dbReference type="SAM" id="Phobius"/>
    </source>
</evidence>
<evidence type="ECO:0008006" key="4">
    <source>
        <dbReference type="Google" id="ProtNLM"/>
    </source>
</evidence>
<feature type="transmembrane region" description="Helical" evidence="1">
    <location>
        <begin position="266"/>
        <end position="291"/>
    </location>
</feature>
<organism evidence="2 3">
    <name type="scientific">Paraburkholderia fungorum</name>
    <dbReference type="NCBI Taxonomy" id="134537"/>
    <lineage>
        <taxon>Bacteria</taxon>
        <taxon>Pseudomonadati</taxon>
        <taxon>Pseudomonadota</taxon>
        <taxon>Betaproteobacteria</taxon>
        <taxon>Burkholderiales</taxon>
        <taxon>Burkholderiaceae</taxon>
        <taxon>Paraburkholderia</taxon>
    </lineage>
</organism>
<dbReference type="AlphaFoldDB" id="A0A3R7L9X5"/>
<sequence>MSSRHANAANATLLEGSNSAVSWSAIFAGAAATAAFTLILLTLGSGLGLASISPWAAAGESAARFGFAAIVWICVTQILASGLGGYLAGRLRKRWVALHVDETYFRDTAHGFLSWSVATVVTAALLASAISGLFHTGAQVAVAAGNTAPLSIERGNAAIAGNSWPMGYFVDSLFRQPATAAVTGSVTQNGRDPTDEVLRIFLNSLASGDQLSADDTRYVGLLVARRTGLSQEAAQARVDTTYSRLQQKLNDLKAAAKEAADKARKAAVFASLWLFVSLLMGAFSASLMATFGGRQRDL</sequence>
<evidence type="ECO:0000313" key="3">
    <source>
        <dbReference type="Proteomes" id="UP000283709"/>
    </source>
</evidence>
<dbReference type="Proteomes" id="UP000283709">
    <property type="component" value="Unassembled WGS sequence"/>
</dbReference>
<proteinExistence type="predicted"/>
<keyword evidence="1" id="KW-0812">Transmembrane</keyword>
<reference evidence="2 3" key="1">
    <citation type="submission" date="2016-07" db="EMBL/GenBank/DDBJ databases">
        <title>Genome analysis of Burkholderia fungorum ES3-20.</title>
        <authorList>
            <person name="Xu D."/>
            <person name="Yao R."/>
            <person name="Zheng S."/>
        </authorList>
    </citation>
    <scope>NUCLEOTIDE SEQUENCE [LARGE SCALE GENOMIC DNA]</scope>
    <source>
        <strain evidence="2 3">ES3-20</strain>
    </source>
</reference>
<protein>
    <recommendedName>
        <fullName evidence="4">Transmembrane protein</fullName>
    </recommendedName>
</protein>
<accession>A0A3R7L9X5</accession>
<dbReference type="EMBL" id="MCAS01000020">
    <property type="protein sequence ID" value="RKF44257.1"/>
    <property type="molecule type" value="Genomic_DNA"/>
</dbReference>
<feature type="transmembrane region" description="Helical" evidence="1">
    <location>
        <begin position="65"/>
        <end position="89"/>
    </location>
</feature>
<keyword evidence="1" id="KW-0472">Membrane</keyword>
<gene>
    <name evidence="2" type="ORF">BCY88_29450</name>
</gene>
<evidence type="ECO:0000313" key="2">
    <source>
        <dbReference type="EMBL" id="RKF44257.1"/>
    </source>
</evidence>
<name>A0A3R7L9X5_9BURK</name>
<feature type="transmembrane region" description="Helical" evidence="1">
    <location>
        <begin position="20"/>
        <end position="44"/>
    </location>
</feature>
<dbReference type="OrthoDB" id="7032238at2"/>
<comment type="caution">
    <text evidence="2">The sequence shown here is derived from an EMBL/GenBank/DDBJ whole genome shotgun (WGS) entry which is preliminary data.</text>
</comment>
<keyword evidence="1" id="KW-1133">Transmembrane helix</keyword>